<dbReference type="Pfam" id="PF13393">
    <property type="entry name" value="tRNA-synt_His"/>
    <property type="match status" value="1"/>
</dbReference>
<sequence>MQSFFDVERQQYLAMAGIGRRLLEAGFSPVATEPWQAGGFRTDHTPLLLEIAASFSDPPPPLPLRLFSQGPVFRPQTGRWIETVDVEWIGTVGPEQHRIMLSLADQLLREIADAGLLNQPAVLVLGHRGWIRKLGRVLGLEEDRVAACIRCWQEGVLSGSDAFPDATKALFQPSPAHTFFPALQEWLDVESPLSAQKKAEVLWDLSFVGSHPYYTGLVFSAYHPESGRELASGGEFALTVAGRRFEGFGFVLKLEGVGSHV</sequence>
<accession>A0A7Y0L7I0</accession>
<feature type="domain" description="Class II Histidinyl-tRNA synthetase (HisRS)-like catalytic core" evidence="1">
    <location>
        <begin position="177"/>
        <end position="256"/>
    </location>
</feature>
<dbReference type="Gene3D" id="3.30.930.10">
    <property type="entry name" value="Bira Bifunctional Protein, Domain 2"/>
    <property type="match status" value="1"/>
</dbReference>
<dbReference type="InterPro" id="IPR045864">
    <property type="entry name" value="aa-tRNA-synth_II/BPL/LPL"/>
</dbReference>
<proteinExistence type="predicted"/>
<dbReference type="EMBL" id="JABBVZ010000143">
    <property type="protein sequence ID" value="NMP24743.1"/>
    <property type="molecule type" value="Genomic_DNA"/>
</dbReference>
<dbReference type="AlphaFoldDB" id="A0A7Y0L7I0"/>
<reference evidence="2 3" key="1">
    <citation type="submission" date="2020-04" db="EMBL/GenBank/DDBJ databases">
        <authorList>
            <person name="Zhang R."/>
            <person name="Schippers A."/>
        </authorList>
    </citation>
    <scope>NUCLEOTIDE SEQUENCE [LARGE SCALE GENOMIC DNA]</scope>
    <source>
        <strain evidence="2 3">DSM 109850</strain>
    </source>
</reference>
<name>A0A7Y0L7I0_9FIRM</name>
<protein>
    <recommendedName>
        <fullName evidence="1">Class II Histidinyl-tRNA synthetase (HisRS)-like catalytic core domain-containing protein</fullName>
    </recommendedName>
</protein>
<dbReference type="SUPFAM" id="SSF55681">
    <property type="entry name" value="Class II aaRS and biotin synthetases"/>
    <property type="match status" value="1"/>
</dbReference>
<dbReference type="Proteomes" id="UP000533476">
    <property type="component" value="Unassembled WGS sequence"/>
</dbReference>
<comment type="caution">
    <text evidence="2">The sequence shown here is derived from an EMBL/GenBank/DDBJ whole genome shotgun (WGS) entry which is preliminary data.</text>
</comment>
<dbReference type="GO" id="GO:0016740">
    <property type="term" value="F:transferase activity"/>
    <property type="evidence" value="ECO:0007669"/>
    <property type="project" value="UniProtKB-ARBA"/>
</dbReference>
<evidence type="ECO:0000313" key="2">
    <source>
        <dbReference type="EMBL" id="NMP24743.1"/>
    </source>
</evidence>
<dbReference type="RefSeq" id="WP_169102949.1">
    <property type="nucleotide sequence ID" value="NZ_JABBVZ010000143.1"/>
</dbReference>
<evidence type="ECO:0000313" key="3">
    <source>
        <dbReference type="Proteomes" id="UP000533476"/>
    </source>
</evidence>
<dbReference type="GO" id="GO:0140096">
    <property type="term" value="F:catalytic activity, acting on a protein"/>
    <property type="evidence" value="ECO:0007669"/>
    <property type="project" value="UniProtKB-ARBA"/>
</dbReference>
<keyword evidence="3" id="KW-1185">Reference proteome</keyword>
<gene>
    <name evidence="2" type="ORF">HIJ39_20760</name>
</gene>
<organism evidence="2 3">
    <name type="scientific">Sulfobacillus harzensis</name>
    <dbReference type="NCBI Taxonomy" id="2729629"/>
    <lineage>
        <taxon>Bacteria</taxon>
        <taxon>Bacillati</taxon>
        <taxon>Bacillota</taxon>
        <taxon>Clostridia</taxon>
        <taxon>Eubacteriales</taxon>
        <taxon>Clostridiales Family XVII. Incertae Sedis</taxon>
        <taxon>Sulfobacillus</taxon>
    </lineage>
</organism>
<dbReference type="InterPro" id="IPR041715">
    <property type="entry name" value="HisRS-like_core"/>
</dbReference>
<evidence type="ECO:0000259" key="1">
    <source>
        <dbReference type="Pfam" id="PF13393"/>
    </source>
</evidence>